<feature type="transmembrane region" description="Helical" evidence="7">
    <location>
        <begin position="31"/>
        <end position="50"/>
    </location>
</feature>
<reference evidence="10" key="5">
    <citation type="submission" date="2025-05" db="UniProtKB">
        <authorList>
            <consortium name="Ensembl"/>
        </authorList>
    </citation>
    <scope>IDENTIFICATION</scope>
</reference>
<keyword evidence="3" id="KW-0964">Secreted</keyword>
<dbReference type="GO" id="GO:0048018">
    <property type="term" value="F:receptor ligand activity"/>
    <property type="evidence" value="ECO:0000318"/>
    <property type="project" value="GO_Central"/>
</dbReference>
<evidence type="ECO:0000256" key="6">
    <source>
        <dbReference type="SAM" id="MobiDB-lite"/>
    </source>
</evidence>
<dbReference type="InterPro" id="IPR029034">
    <property type="entry name" value="Cystine-knot_cytokine"/>
</dbReference>
<dbReference type="Gene3D" id="2.10.90.10">
    <property type="entry name" value="Cystine-knot cytokines"/>
    <property type="match status" value="1"/>
</dbReference>
<comment type="similarity">
    <text evidence="2">Belongs to the DAN family.</text>
</comment>
<reference evidence="9" key="4">
    <citation type="submission" date="2005-04" db="EMBL/GenBank/DDBJ databases">
        <title>Expressed genes in Ciona intestinalis.</title>
        <authorList>
            <person name="Satou Y."/>
        </authorList>
    </citation>
    <scope>NUCLEOTIDE SEQUENCE</scope>
</reference>
<dbReference type="Ensembl" id="ENSCINT00000029892.2">
    <property type="protein sequence ID" value="ENSCINP00000029646.2"/>
    <property type="gene ID" value="ENSCING00000017572.2"/>
</dbReference>
<dbReference type="GeneID" id="778571"/>
<comment type="subcellular location">
    <subcellularLocation>
        <location evidence="1">Secreted</location>
    </subcellularLocation>
</comment>
<evidence type="ECO:0000313" key="9">
    <source>
        <dbReference type="EMBL" id="BAE06367.1"/>
    </source>
</evidence>
<dbReference type="SMART" id="SM00041">
    <property type="entry name" value="CT"/>
    <property type="match status" value="1"/>
</dbReference>
<feature type="domain" description="CTCK" evidence="8">
    <location>
        <begin position="140"/>
        <end position="239"/>
    </location>
</feature>
<dbReference type="AlphaFoldDB" id="Q4H3R0"/>
<accession>A0A1W2VRM6</accession>
<dbReference type="EMBL" id="AB210362">
    <property type="protein sequence ID" value="BAE06367.1"/>
    <property type="molecule type" value="mRNA"/>
</dbReference>
<dbReference type="GO" id="GO:0038098">
    <property type="term" value="P:sequestering of BMP from receptor via BMP binding"/>
    <property type="evidence" value="ECO:0000318"/>
    <property type="project" value="GO_Central"/>
</dbReference>
<dbReference type="Pfam" id="PF03045">
    <property type="entry name" value="DAN"/>
    <property type="match status" value="1"/>
</dbReference>
<evidence type="ECO:0000256" key="5">
    <source>
        <dbReference type="ARBA" id="ARBA00023157"/>
    </source>
</evidence>
<proteinExistence type="evidence at transcript level"/>
<dbReference type="RefSeq" id="NP_001071676.1">
    <property type="nucleotide sequence ID" value="NM_001078208.1"/>
</dbReference>
<evidence type="ECO:0000259" key="8">
    <source>
        <dbReference type="SMART" id="SM00041"/>
    </source>
</evidence>
<dbReference type="GO" id="GO:0036122">
    <property type="term" value="F:BMP binding"/>
    <property type="evidence" value="ECO:0000318"/>
    <property type="project" value="GO_Central"/>
</dbReference>
<dbReference type="InterPro" id="IPR006207">
    <property type="entry name" value="Cys_knot_C"/>
</dbReference>
<dbReference type="InterPro" id="IPR004133">
    <property type="entry name" value="DAN_dom"/>
</dbReference>
<dbReference type="PANTHER" id="PTHR15283:SF4">
    <property type="entry name" value="BURSICON"/>
    <property type="match status" value="1"/>
</dbReference>
<feature type="compositionally biased region" description="Basic residues" evidence="6">
    <location>
        <begin position="58"/>
        <end position="67"/>
    </location>
</feature>
<gene>
    <name evidence="9" type="primary">Ci-DAN</name>
    <name evidence="10" type="synonym">dan</name>
</gene>
<keyword evidence="5" id="KW-1015">Disulfide bond</keyword>
<keyword evidence="7" id="KW-0472">Membrane</keyword>
<sequence length="266" mass="30120">MGKAYTKDTVETTSLSKSCEMFKPKVQSFRFNVRVLLVGFFIFVLIASMVQPSSAGRNRGRNPRRKQNSPSRGSDATTSASERGNGDASPTEGAEAAGEATPRSSRRSRKHKKNHNILKTSAKAKTITERKYLKRDWCKSQPVRQYIRTADGCKGELINQFCYGQCNSFYIPKDIEIDERDGEIETDYFRFCAFCKPKTEEWISVRLRCRRKGRKKRGRYVIKRVKRVKGCTCISVPEQRMMLTAAPTVIGETVANTNSTSASESR</sequence>
<protein>
    <submittedName>
        <fullName evidence="9 10">DAN</fullName>
    </submittedName>
</protein>
<keyword evidence="7" id="KW-1133">Transmembrane helix</keyword>
<evidence type="ECO:0000256" key="3">
    <source>
        <dbReference type="ARBA" id="ARBA00022525"/>
    </source>
</evidence>
<evidence type="ECO:0000256" key="2">
    <source>
        <dbReference type="ARBA" id="ARBA00007872"/>
    </source>
</evidence>
<dbReference type="PANTHER" id="PTHR15283">
    <property type="entry name" value="GREMLIN 1"/>
    <property type="match status" value="1"/>
</dbReference>
<dbReference type="KEGG" id="cin:778571"/>
<keyword evidence="4" id="KW-0732">Signal</keyword>
<evidence type="ECO:0000313" key="11">
    <source>
        <dbReference type="Proteomes" id="UP000008144"/>
    </source>
</evidence>
<dbReference type="CTD" id="43023"/>
<reference evidence="11" key="1">
    <citation type="journal article" date="2002" name="Science">
        <title>The draft genome of Ciona intestinalis: insights into chordate and vertebrate origins.</title>
        <authorList>
            <person name="Dehal P."/>
            <person name="Satou Y."/>
            <person name="Campbell R.K."/>
            <person name="Chapman J."/>
            <person name="Degnan B."/>
            <person name="De Tomaso A."/>
            <person name="Davidson B."/>
            <person name="Di Gregorio A."/>
            <person name="Gelpke M."/>
            <person name="Goodstein D.M."/>
            <person name="Harafuji N."/>
            <person name="Hastings K.E."/>
            <person name="Ho I."/>
            <person name="Hotta K."/>
            <person name="Huang W."/>
            <person name="Kawashima T."/>
            <person name="Lemaire P."/>
            <person name="Martinez D."/>
            <person name="Meinertzhagen I.A."/>
            <person name="Necula S."/>
            <person name="Nonaka M."/>
            <person name="Putnam N."/>
            <person name="Rash S."/>
            <person name="Saiga H."/>
            <person name="Satake M."/>
            <person name="Terry A."/>
            <person name="Yamada L."/>
            <person name="Wang H.G."/>
            <person name="Awazu S."/>
            <person name="Azumi K."/>
            <person name="Boore J."/>
            <person name="Branno M."/>
            <person name="Chin-Bow S."/>
            <person name="DeSantis R."/>
            <person name="Doyle S."/>
            <person name="Francino P."/>
            <person name="Keys D.N."/>
            <person name="Haga S."/>
            <person name="Hayashi H."/>
            <person name="Hino K."/>
            <person name="Imai K.S."/>
            <person name="Inaba K."/>
            <person name="Kano S."/>
            <person name="Kobayashi K."/>
            <person name="Kobayashi M."/>
            <person name="Lee B.I."/>
            <person name="Makabe K.W."/>
            <person name="Manohar C."/>
            <person name="Matassi G."/>
            <person name="Medina M."/>
            <person name="Mochizuki Y."/>
            <person name="Mount S."/>
            <person name="Morishita T."/>
            <person name="Miura S."/>
            <person name="Nakayama A."/>
            <person name="Nishizaka S."/>
            <person name="Nomoto H."/>
            <person name="Ohta F."/>
            <person name="Oishi K."/>
            <person name="Rigoutsos I."/>
            <person name="Sano M."/>
            <person name="Sasaki A."/>
            <person name="Sasakura Y."/>
            <person name="Shoguchi E."/>
            <person name="Shin-i T."/>
            <person name="Spagnuolo A."/>
            <person name="Stainier D."/>
            <person name="Suzuki M.M."/>
            <person name="Tassy O."/>
            <person name="Takatori N."/>
            <person name="Tokuoka M."/>
            <person name="Yagi K."/>
            <person name="Yoshizaki F."/>
            <person name="Wada S."/>
            <person name="Zhang C."/>
            <person name="Hyatt P.D."/>
            <person name="Larimer F."/>
            <person name="Detter C."/>
            <person name="Doggett N."/>
            <person name="Glavina T."/>
            <person name="Hawkins T."/>
            <person name="Richardson P."/>
            <person name="Lucas S."/>
            <person name="Kohara Y."/>
            <person name="Levine M."/>
            <person name="Satoh N."/>
            <person name="Rokhsar D.S."/>
        </authorList>
    </citation>
    <scope>NUCLEOTIDE SEQUENCE [LARGE SCALE GENOMIC DNA]</scope>
</reference>
<keyword evidence="7" id="KW-0812">Transmembrane</keyword>
<evidence type="ECO:0000256" key="4">
    <source>
        <dbReference type="ARBA" id="ARBA00022729"/>
    </source>
</evidence>
<keyword evidence="11" id="KW-1185">Reference proteome</keyword>
<name>Q4H3R0_CIOIN</name>
<reference evidence="9" key="2">
    <citation type="journal article" date="2003" name="Dev. Genes Evol.">
        <title>Genomewide surveys of developmentally relevant genes in Ciona intestinalis.</title>
        <authorList>
            <person name="Satou Y."/>
            <person name="Satoh N."/>
        </authorList>
    </citation>
    <scope>NUCLEOTIDE SEQUENCE</scope>
</reference>
<dbReference type="HOGENOM" id="CLU_1045690_0_0_1"/>
<dbReference type="GeneTree" id="ENSGT00940000154209"/>
<reference evidence="9" key="3">
    <citation type="journal article" date="2004" name="Development">
        <title>Gene expression profiles of transcription factors and signaling molecules in the ascidian embryo: towards a comprehensive understanding of gene networks.</title>
        <authorList>
            <person name="Imai K.S."/>
            <person name="Hino K."/>
            <person name="Yagi K."/>
            <person name="Satoh N."/>
            <person name="Satou Y."/>
        </authorList>
    </citation>
    <scope>NUCLEOTIDE SEQUENCE</scope>
</reference>
<evidence type="ECO:0000313" key="10">
    <source>
        <dbReference type="Ensembl" id="ENSCINP00000029646.2"/>
    </source>
</evidence>
<feature type="compositionally biased region" description="Polar residues" evidence="6">
    <location>
        <begin position="68"/>
        <end position="82"/>
    </location>
</feature>
<dbReference type="OrthoDB" id="10061784at2759"/>
<feature type="compositionally biased region" description="Basic residues" evidence="6">
    <location>
        <begin position="104"/>
        <end position="116"/>
    </location>
</feature>
<dbReference type="STRING" id="7719.ENSCINP00000029646"/>
<feature type="region of interest" description="Disordered" evidence="6">
    <location>
        <begin position="53"/>
        <end position="121"/>
    </location>
</feature>
<dbReference type="Proteomes" id="UP000008144">
    <property type="component" value="Unassembled WGS sequence"/>
</dbReference>
<evidence type="ECO:0000256" key="7">
    <source>
        <dbReference type="SAM" id="Phobius"/>
    </source>
</evidence>
<accession>Q4H3R0</accession>
<dbReference type="GO" id="GO:0005615">
    <property type="term" value="C:extracellular space"/>
    <property type="evidence" value="ECO:0000318"/>
    <property type="project" value="GO_Central"/>
</dbReference>
<evidence type="ECO:0000256" key="1">
    <source>
        <dbReference type="ARBA" id="ARBA00004613"/>
    </source>
</evidence>
<organism evidence="9">
    <name type="scientific">Ciona intestinalis</name>
    <name type="common">Transparent sea squirt</name>
    <name type="synonym">Ascidia intestinalis</name>
    <dbReference type="NCBI Taxonomy" id="7719"/>
    <lineage>
        <taxon>Eukaryota</taxon>
        <taxon>Metazoa</taxon>
        <taxon>Chordata</taxon>
        <taxon>Tunicata</taxon>
        <taxon>Ascidiacea</taxon>
        <taxon>Phlebobranchia</taxon>
        <taxon>Cionidae</taxon>
        <taxon>Ciona</taxon>
    </lineage>
</organism>